<keyword evidence="2" id="KW-0548">Nucleotidyltransferase</keyword>
<evidence type="ECO:0008006" key="10">
    <source>
        <dbReference type="Google" id="ProtNLM"/>
    </source>
</evidence>
<dbReference type="FunFam" id="3.30.70.270:FF:000020">
    <property type="entry name" value="Transposon Tf2-6 polyprotein-like Protein"/>
    <property type="match status" value="1"/>
</dbReference>
<feature type="domain" description="Reverse transcriptase RNase H-like" evidence="8">
    <location>
        <begin position="233"/>
        <end position="332"/>
    </location>
</feature>
<dbReference type="InterPro" id="IPR041373">
    <property type="entry name" value="RT_RNaseH"/>
</dbReference>
<dbReference type="Gene3D" id="3.10.10.10">
    <property type="entry name" value="HIV Type 1 Reverse Transcriptase, subunit A, domain 1"/>
    <property type="match status" value="1"/>
</dbReference>
<dbReference type="InterPro" id="IPR000477">
    <property type="entry name" value="RT_dom"/>
</dbReference>
<feature type="domain" description="Reverse transcriptase" evidence="7">
    <location>
        <begin position="12"/>
        <end position="112"/>
    </location>
</feature>
<dbReference type="InterPro" id="IPR043502">
    <property type="entry name" value="DNA/RNA_pol_sf"/>
</dbReference>
<dbReference type="GO" id="GO:0016787">
    <property type="term" value="F:hydrolase activity"/>
    <property type="evidence" value="ECO:0007669"/>
    <property type="project" value="UniProtKB-KW"/>
</dbReference>
<evidence type="ECO:0000256" key="2">
    <source>
        <dbReference type="ARBA" id="ARBA00022695"/>
    </source>
</evidence>
<dbReference type="CDD" id="cd09274">
    <property type="entry name" value="RNase_HI_RT_Ty3"/>
    <property type="match status" value="1"/>
</dbReference>
<keyword evidence="3" id="KW-0540">Nuclease</keyword>
<keyword evidence="4" id="KW-0255">Endonuclease</keyword>
<evidence type="ECO:0000256" key="3">
    <source>
        <dbReference type="ARBA" id="ARBA00022722"/>
    </source>
</evidence>
<protein>
    <recommendedName>
        <fullName evidence="10">Retrovirus-related Pol polyprotein from transposon 17.6</fullName>
    </recommendedName>
</protein>
<evidence type="ECO:0000259" key="7">
    <source>
        <dbReference type="Pfam" id="PF00078"/>
    </source>
</evidence>
<evidence type="ECO:0000256" key="5">
    <source>
        <dbReference type="ARBA" id="ARBA00022801"/>
    </source>
</evidence>
<dbReference type="CDD" id="cd01647">
    <property type="entry name" value="RT_LTR"/>
    <property type="match status" value="1"/>
</dbReference>
<accession>A5B4Q9</accession>
<dbReference type="GO" id="GO:0003964">
    <property type="term" value="F:RNA-directed DNA polymerase activity"/>
    <property type="evidence" value="ECO:0007669"/>
    <property type="project" value="UniProtKB-KW"/>
</dbReference>
<dbReference type="AlphaFoldDB" id="A5B4Q9"/>
<evidence type="ECO:0000259" key="8">
    <source>
        <dbReference type="Pfam" id="PF17917"/>
    </source>
</evidence>
<sequence length="336" mass="39215">MSLYTVPVILAPKNDGTWRKSIDCQSVNNITVKYRHPIPRLHDMLDELHGAYIFSKIDLKSGYHQIRMKEGDEWKTAFKTKYGLYEWLIIPFGLTNTSSTFMQLMSHVLRAFIVLDVLRKEKLFANLKKCTFCTDKLVFLGFVVSAQGIQVDEEKIRAIQDWLSPTSVGHVCSFHGLASFYRKFVKDFSSITAPLIKVIKKNVGFKWGDEQEKAFQLIKEKLTHAPHLLALPDFTKMFEIECDASGKGIDAVLMQRGRAIAYFNEKLSRTTLNYSTYDKELYALVRVLETWQHYLWLKEFMIHTNHESLKHLKGQHKLKKRHAQWVEFIRTFPYVI</sequence>
<keyword evidence="1" id="KW-0808">Transferase</keyword>
<evidence type="ECO:0000256" key="4">
    <source>
        <dbReference type="ARBA" id="ARBA00022759"/>
    </source>
</evidence>
<dbReference type="GO" id="GO:0004519">
    <property type="term" value="F:endonuclease activity"/>
    <property type="evidence" value="ECO:0007669"/>
    <property type="project" value="UniProtKB-KW"/>
</dbReference>
<evidence type="ECO:0000256" key="6">
    <source>
        <dbReference type="ARBA" id="ARBA00022918"/>
    </source>
</evidence>
<dbReference type="InterPro" id="IPR043128">
    <property type="entry name" value="Rev_trsase/Diguanyl_cyclase"/>
</dbReference>
<keyword evidence="5" id="KW-0378">Hydrolase</keyword>
<proteinExistence type="predicted"/>
<evidence type="ECO:0000313" key="9">
    <source>
        <dbReference type="EMBL" id="CAN74155.1"/>
    </source>
</evidence>
<reference evidence="9" key="1">
    <citation type="journal article" date="2007" name="PLoS ONE">
        <title>The first genome sequence of an elite grapevine cultivar (Pinot noir Vitis vinifera L.): coping with a highly heterozygous genome.</title>
        <authorList>
            <person name="Velasco R."/>
            <person name="Zharkikh A."/>
            <person name="Troggio M."/>
            <person name="Cartwright D.A."/>
            <person name="Cestaro A."/>
            <person name="Pruss D."/>
            <person name="Pindo M."/>
            <person name="FitzGerald L.M."/>
            <person name="Vezzulli S."/>
            <person name="Reid J."/>
            <person name="Malacarne G."/>
            <person name="Iliev D."/>
            <person name="Coppola G."/>
            <person name="Wardell B."/>
            <person name="Micheletti D."/>
            <person name="Macalma T."/>
            <person name="Facci M."/>
            <person name="Mitchell J.T."/>
            <person name="Perazzolli M."/>
            <person name="Eldredge G."/>
            <person name="Gatto P."/>
            <person name="Oyzerski R."/>
            <person name="Moretto M."/>
            <person name="Gutin N."/>
            <person name="Stefanini M."/>
            <person name="Chen Y."/>
            <person name="Segala C."/>
            <person name="Davenport C."/>
            <person name="Dematte L."/>
            <person name="Mraz A."/>
            <person name="Battilana J."/>
            <person name="Stormo K."/>
            <person name="Costa F."/>
            <person name="Tao Q."/>
            <person name="Si-Ammour A."/>
            <person name="Harkins T."/>
            <person name="Lackey A."/>
            <person name="Perbost C."/>
            <person name="Taillon B."/>
            <person name="Stella A."/>
            <person name="Solovyev V."/>
            <person name="Fawcett J.A."/>
            <person name="Sterck L."/>
            <person name="Vandepoele K."/>
            <person name="Grando S.M."/>
            <person name="Toppo S."/>
            <person name="Moser C."/>
            <person name="Lanchbury J."/>
            <person name="Bogden R."/>
            <person name="Skolnick M."/>
            <person name="Sgaramella V."/>
            <person name="Bhatnagar S.K."/>
            <person name="Fontana P."/>
            <person name="Gutin A."/>
            <person name="Van de Peer Y."/>
            <person name="Salamini F."/>
            <person name="Viola R."/>
        </authorList>
    </citation>
    <scope>NUCLEOTIDE SEQUENCE</scope>
</reference>
<dbReference type="PANTHER" id="PTHR35046">
    <property type="entry name" value="ZINC KNUCKLE (CCHC-TYPE) FAMILY PROTEIN"/>
    <property type="match status" value="1"/>
</dbReference>
<dbReference type="Gene3D" id="3.30.70.270">
    <property type="match status" value="3"/>
</dbReference>
<dbReference type="EMBL" id="AM446526">
    <property type="protein sequence ID" value="CAN74155.1"/>
    <property type="molecule type" value="Genomic_DNA"/>
</dbReference>
<dbReference type="PANTHER" id="PTHR35046:SF9">
    <property type="entry name" value="RNA-DIRECTED DNA POLYMERASE"/>
    <property type="match status" value="1"/>
</dbReference>
<keyword evidence="6" id="KW-0695">RNA-directed DNA polymerase</keyword>
<gene>
    <name evidence="9" type="ORF">VITISV_011980</name>
</gene>
<evidence type="ECO:0000256" key="1">
    <source>
        <dbReference type="ARBA" id="ARBA00022679"/>
    </source>
</evidence>
<name>A5B4Q9_VITVI</name>
<organism evidence="9">
    <name type="scientific">Vitis vinifera</name>
    <name type="common">Grape</name>
    <dbReference type="NCBI Taxonomy" id="29760"/>
    <lineage>
        <taxon>Eukaryota</taxon>
        <taxon>Viridiplantae</taxon>
        <taxon>Streptophyta</taxon>
        <taxon>Embryophyta</taxon>
        <taxon>Tracheophyta</taxon>
        <taxon>Spermatophyta</taxon>
        <taxon>Magnoliopsida</taxon>
        <taxon>eudicotyledons</taxon>
        <taxon>Gunneridae</taxon>
        <taxon>Pentapetalae</taxon>
        <taxon>rosids</taxon>
        <taxon>Vitales</taxon>
        <taxon>Vitaceae</taxon>
        <taxon>Viteae</taxon>
        <taxon>Vitis</taxon>
    </lineage>
</organism>
<dbReference type="SUPFAM" id="SSF56672">
    <property type="entry name" value="DNA/RNA polymerases"/>
    <property type="match status" value="1"/>
</dbReference>
<dbReference type="Pfam" id="PF00078">
    <property type="entry name" value="RVT_1"/>
    <property type="match status" value="1"/>
</dbReference>
<dbReference type="Pfam" id="PF17917">
    <property type="entry name" value="RT_RNaseH"/>
    <property type="match status" value="1"/>
</dbReference>